<gene>
    <name evidence="1" type="ORF">G5575_03050</name>
</gene>
<dbReference type="InterPro" id="IPR009057">
    <property type="entry name" value="Homeodomain-like_sf"/>
</dbReference>
<dbReference type="AlphaFoldDB" id="A0A6M1SHX5"/>
<dbReference type="EMBL" id="JAALFG010000001">
    <property type="protein sequence ID" value="NGP16798.1"/>
    <property type="molecule type" value="Genomic_DNA"/>
</dbReference>
<proteinExistence type="predicted"/>
<reference evidence="1 2" key="2">
    <citation type="submission" date="2020-03" db="EMBL/GenBank/DDBJ databases">
        <title>Devosia chinhatensis sp. nov., isolated from a hexachlorocyclohexane (HCH) dump site in India.</title>
        <authorList>
            <person name="Kumar M."/>
            <person name="Lal R."/>
        </authorList>
    </citation>
    <scope>NUCLEOTIDE SEQUENCE [LARGE SCALE GENOMIC DNA]</scope>
    <source>
        <strain evidence="1 2">H239</strain>
    </source>
</reference>
<accession>A0A6M1SHX5</accession>
<dbReference type="SUPFAM" id="SSF46689">
    <property type="entry name" value="Homeodomain-like"/>
    <property type="match status" value="1"/>
</dbReference>
<dbReference type="RefSeq" id="WP_164533033.1">
    <property type="nucleotide sequence ID" value="NZ_JAALFG010000001.1"/>
</dbReference>
<evidence type="ECO:0000313" key="1">
    <source>
        <dbReference type="EMBL" id="NGP16798.1"/>
    </source>
</evidence>
<dbReference type="InterPro" id="IPR007367">
    <property type="entry name" value="DUF433"/>
</dbReference>
<sequence>MTEESLLLLKRIVATPGVLGGKPSIDGTRVGVSHILEALAAGDTAEEIVDSLPWLTHDDIRAALIYGAYQAENTRIQAAE</sequence>
<organism evidence="1 2">
    <name type="scientific">Devosia aurantiaca</name>
    <dbReference type="NCBI Taxonomy" id="2714858"/>
    <lineage>
        <taxon>Bacteria</taxon>
        <taxon>Pseudomonadati</taxon>
        <taxon>Pseudomonadota</taxon>
        <taxon>Alphaproteobacteria</taxon>
        <taxon>Hyphomicrobiales</taxon>
        <taxon>Devosiaceae</taxon>
        <taxon>Devosia</taxon>
    </lineage>
</organism>
<dbReference type="InterPro" id="IPR036388">
    <property type="entry name" value="WH-like_DNA-bd_sf"/>
</dbReference>
<dbReference type="PANTHER" id="PTHR34849">
    <property type="entry name" value="SSL5025 PROTEIN"/>
    <property type="match status" value="1"/>
</dbReference>
<keyword evidence="2" id="KW-1185">Reference proteome</keyword>
<name>A0A6M1SHX5_9HYPH</name>
<dbReference type="Proteomes" id="UP000474802">
    <property type="component" value="Unassembled WGS sequence"/>
</dbReference>
<evidence type="ECO:0000313" key="2">
    <source>
        <dbReference type="Proteomes" id="UP000474802"/>
    </source>
</evidence>
<reference evidence="1 2" key="1">
    <citation type="submission" date="2020-02" db="EMBL/GenBank/DDBJ databases">
        <authorList>
            <person name="Khan S.A."/>
            <person name="Jeon C.O."/>
            <person name="Chun B.H."/>
        </authorList>
    </citation>
    <scope>NUCLEOTIDE SEQUENCE [LARGE SCALE GENOMIC DNA]</scope>
    <source>
        <strain evidence="1 2">H239</strain>
    </source>
</reference>
<comment type="caution">
    <text evidence="1">The sequence shown here is derived from an EMBL/GenBank/DDBJ whole genome shotgun (WGS) entry which is preliminary data.</text>
</comment>
<dbReference type="Gene3D" id="1.10.10.10">
    <property type="entry name" value="Winged helix-like DNA-binding domain superfamily/Winged helix DNA-binding domain"/>
    <property type="match status" value="1"/>
</dbReference>
<dbReference type="PANTHER" id="PTHR34849:SF3">
    <property type="entry name" value="SSR2962 PROTEIN"/>
    <property type="match status" value="1"/>
</dbReference>
<dbReference type="Pfam" id="PF04255">
    <property type="entry name" value="DUF433"/>
    <property type="match status" value="1"/>
</dbReference>
<protein>
    <submittedName>
        <fullName evidence="1">DUF433 domain-containing protein</fullName>
    </submittedName>
</protein>